<comment type="caution">
    <text evidence="2">The sequence shown here is derived from an EMBL/GenBank/DDBJ whole genome shotgun (WGS) entry which is preliminary data.</text>
</comment>
<sequence>EEAEIDLYRHIVRDRDMILLTETMNQEKDQDQEVTQGLKNTRIQEKLRIKAIMDLKPEVEVEECIEEGGMSYETPPLARSARTNVKIFLKAPMGIGPKLAEPNLALAQIVGPIPINALMDAYFILVLVCQLFSILVLTWEKLH</sequence>
<keyword evidence="1" id="KW-0812">Transmembrane</keyword>
<organism evidence="2 3">
    <name type="scientific">Streblomastix strix</name>
    <dbReference type="NCBI Taxonomy" id="222440"/>
    <lineage>
        <taxon>Eukaryota</taxon>
        <taxon>Metamonada</taxon>
        <taxon>Preaxostyla</taxon>
        <taxon>Oxymonadida</taxon>
        <taxon>Streblomastigidae</taxon>
        <taxon>Streblomastix</taxon>
    </lineage>
</organism>
<dbReference type="EMBL" id="SNRW01005864">
    <property type="protein sequence ID" value="KAA6384216.1"/>
    <property type="molecule type" value="Genomic_DNA"/>
</dbReference>
<dbReference type="AlphaFoldDB" id="A0A5J4VPG6"/>
<reference evidence="2 3" key="1">
    <citation type="submission" date="2019-03" db="EMBL/GenBank/DDBJ databases">
        <title>Single cell metagenomics reveals metabolic interactions within the superorganism composed of flagellate Streblomastix strix and complex community of Bacteroidetes bacteria on its surface.</title>
        <authorList>
            <person name="Treitli S.C."/>
            <person name="Kolisko M."/>
            <person name="Husnik F."/>
            <person name="Keeling P."/>
            <person name="Hampl V."/>
        </authorList>
    </citation>
    <scope>NUCLEOTIDE SEQUENCE [LARGE SCALE GENOMIC DNA]</scope>
    <source>
        <strain evidence="2">ST1C</strain>
    </source>
</reference>
<gene>
    <name evidence="2" type="ORF">EZS28_020255</name>
</gene>
<keyword evidence="1" id="KW-1133">Transmembrane helix</keyword>
<evidence type="ECO:0000256" key="1">
    <source>
        <dbReference type="SAM" id="Phobius"/>
    </source>
</evidence>
<feature type="non-terminal residue" evidence="2">
    <location>
        <position position="1"/>
    </location>
</feature>
<name>A0A5J4VPG6_9EUKA</name>
<feature type="transmembrane region" description="Helical" evidence="1">
    <location>
        <begin position="121"/>
        <end position="139"/>
    </location>
</feature>
<dbReference type="Proteomes" id="UP000324800">
    <property type="component" value="Unassembled WGS sequence"/>
</dbReference>
<protein>
    <submittedName>
        <fullName evidence="2">Uncharacterized protein</fullName>
    </submittedName>
</protein>
<evidence type="ECO:0000313" key="2">
    <source>
        <dbReference type="EMBL" id="KAA6384216.1"/>
    </source>
</evidence>
<evidence type="ECO:0000313" key="3">
    <source>
        <dbReference type="Proteomes" id="UP000324800"/>
    </source>
</evidence>
<proteinExistence type="predicted"/>
<accession>A0A5J4VPG6</accession>
<keyword evidence="1" id="KW-0472">Membrane</keyword>